<evidence type="ECO:0000259" key="7">
    <source>
        <dbReference type="Pfam" id="PF05699"/>
    </source>
</evidence>
<protein>
    <recommendedName>
        <fullName evidence="7">HAT C-terminal dimerisation domain-containing protein</fullName>
    </recommendedName>
</protein>
<evidence type="ECO:0000256" key="1">
    <source>
        <dbReference type="ARBA" id="ARBA00004123"/>
    </source>
</evidence>
<feature type="compositionally biased region" description="Low complexity" evidence="6">
    <location>
        <begin position="108"/>
        <end position="120"/>
    </location>
</feature>
<feature type="compositionally biased region" description="Basic and acidic residues" evidence="6">
    <location>
        <begin position="1"/>
        <end position="16"/>
    </location>
</feature>
<dbReference type="Pfam" id="PF05699">
    <property type="entry name" value="Dimer_Tnp_hAT"/>
    <property type="match status" value="1"/>
</dbReference>
<keyword evidence="5" id="KW-0539">Nucleus</keyword>
<keyword evidence="2" id="KW-0479">Metal-binding</keyword>
<evidence type="ECO:0000256" key="6">
    <source>
        <dbReference type="SAM" id="MobiDB-lite"/>
    </source>
</evidence>
<dbReference type="EMBL" id="JBANQN010000012">
    <property type="protein sequence ID" value="KAK6773860.1"/>
    <property type="molecule type" value="Genomic_DNA"/>
</dbReference>
<feature type="region of interest" description="Disordered" evidence="6">
    <location>
        <begin position="83"/>
        <end position="133"/>
    </location>
</feature>
<reference evidence="8 9" key="1">
    <citation type="submission" date="2024-02" db="EMBL/GenBank/DDBJ databases">
        <title>de novo genome assembly of Solanum bulbocastanum strain 11H21.</title>
        <authorList>
            <person name="Hosaka A.J."/>
        </authorList>
    </citation>
    <scope>NUCLEOTIDE SEQUENCE [LARGE SCALE GENOMIC DNA]</scope>
    <source>
        <tissue evidence="8">Young leaves</tissue>
    </source>
</reference>
<evidence type="ECO:0000256" key="5">
    <source>
        <dbReference type="ARBA" id="ARBA00023242"/>
    </source>
</evidence>
<accession>A0AAN8XZA4</accession>
<comment type="subcellular location">
    <subcellularLocation>
        <location evidence="1">Nucleus</location>
    </subcellularLocation>
</comment>
<feature type="compositionally biased region" description="Acidic residues" evidence="6">
    <location>
        <begin position="91"/>
        <end position="107"/>
    </location>
</feature>
<dbReference type="PANTHER" id="PTHR46481">
    <property type="entry name" value="ZINC FINGER BED DOMAIN-CONTAINING PROTEIN 4"/>
    <property type="match status" value="1"/>
</dbReference>
<gene>
    <name evidence="8" type="ORF">RDI58_029099</name>
</gene>
<evidence type="ECO:0000256" key="4">
    <source>
        <dbReference type="ARBA" id="ARBA00022833"/>
    </source>
</evidence>
<evidence type="ECO:0000313" key="9">
    <source>
        <dbReference type="Proteomes" id="UP001371456"/>
    </source>
</evidence>
<feature type="compositionally biased region" description="Polar residues" evidence="6">
    <location>
        <begin position="121"/>
        <end position="130"/>
    </location>
</feature>
<dbReference type="GO" id="GO:0046983">
    <property type="term" value="F:protein dimerization activity"/>
    <property type="evidence" value="ECO:0007669"/>
    <property type="project" value="InterPro"/>
</dbReference>
<sequence>MSSSKKDTGKGKEKEPSVISKLFNFNKKSSKEKNKSNYGGTSSKSMSRVRFNTNDSTYVDDTSYDIYSNVQLDHESLERRYGNINPNLDEYSGEEVEVDPGEEDLEDTPTSPVTEVPTETINSTEQNCQRSPLIPPTREKVKYQRPKTSVVWQFMTLDKENSIAICNKCKQPFKHKQGGGQGGTGGLNRHLLSCVPIEYKKAKALADRKKGIPVNDFDINVNESVGASNMVQGTLDLSNPGGPLTQRKYSKERDRENLAKMVSVCGLPYSFPSHPGFIEYIQQTYNPSYRGFSRNTVKSDVFEHQGKYCQFLRCMFSILDCRVSITSDMGRSVNGHDYLTITTHWIDNNWSLQKRILSYKECVEKKTGPYIASNILSVLDYYMLIDKIMSVTLDNASNNTNAASMLKVRLCPIDVNAFHIRCVAHVLNLIVQDGVELFDCGCMKIEYAVAWIFYAHKVARIREFNERCVLCDLPPRKIPRHIKTRWNSFYEMLSVAYEYKNPLQMVFNAHNADPLDRICEEDWEQTNELIEFLRLFYDATTMFSGIYYPTISSILINICAISIQFSKYKKIEKFRVAIEGMIVKFKKYFFPIPQIYLTATLLHPEYKLRGVHALVDTFYDTLEILPEESPTCEMCKSSIKVEAKYLYEKYRTTGNTQGEVGQTSNPQSKARISSYMRGFLGLNSTNRDDFEEYLNQSLETVEDEDGNEDLLAWWRRRSVAFPILSKMVRDVLAIQASSVASEAAFSAARFQIGDHRYSLAEESLETSVLFRDWVNAERRNYNLPKISFKQESWIKSIIESTDDELESQQFLASLPTPEDVTIDMIRQLELSFKGEHRY</sequence>
<dbReference type="GO" id="GO:0008270">
    <property type="term" value="F:zinc ion binding"/>
    <property type="evidence" value="ECO:0007669"/>
    <property type="project" value="UniProtKB-KW"/>
</dbReference>
<comment type="caution">
    <text evidence="8">The sequence shown here is derived from an EMBL/GenBank/DDBJ whole genome shotgun (WGS) entry which is preliminary data.</text>
</comment>
<dbReference type="GO" id="GO:0005634">
    <property type="term" value="C:nucleus"/>
    <property type="evidence" value="ECO:0007669"/>
    <property type="project" value="UniProtKB-SubCell"/>
</dbReference>
<keyword evidence="3" id="KW-0863">Zinc-finger</keyword>
<name>A0AAN8XZA4_SOLBU</name>
<feature type="domain" description="HAT C-terminal dimerisation" evidence="7">
    <location>
        <begin position="691"/>
        <end position="773"/>
    </location>
</feature>
<dbReference type="AlphaFoldDB" id="A0AAN8XZA4"/>
<keyword evidence="4" id="KW-0862">Zinc</keyword>
<dbReference type="InterPro" id="IPR008906">
    <property type="entry name" value="HATC_C_dom"/>
</dbReference>
<dbReference type="InterPro" id="IPR036236">
    <property type="entry name" value="Znf_C2H2_sf"/>
</dbReference>
<dbReference type="InterPro" id="IPR052035">
    <property type="entry name" value="ZnF_BED_domain_contain"/>
</dbReference>
<organism evidence="8 9">
    <name type="scientific">Solanum bulbocastanum</name>
    <name type="common">Wild potato</name>
    <dbReference type="NCBI Taxonomy" id="147425"/>
    <lineage>
        <taxon>Eukaryota</taxon>
        <taxon>Viridiplantae</taxon>
        <taxon>Streptophyta</taxon>
        <taxon>Embryophyta</taxon>
        <taxon>Tracheophyta</taxon>
        <taxon>Spermatophyta</taxon>
        <taxon>Magnoliopsida</taxon>
        <taxon>eudicotyledons</taxon>
        <taxon>Gunneridae</taxon>
        <taxon>Pentapetalae</taxon>
        <taxon>asterids</taxon>
        <taxon>lamiids</taxon>
        <taxon>Solanales</taxon>
        <taxon>Solanaceae</taxon>
        <taxon>Solanoideae</taxon>
        <taxon>Solaneae</taxon>
        <taxon>Solanum</taxon>
    </lineage>
</organism>
<dbReference type="Proteomes" id="UP001371456">
    <property type="component" value="Unassembled WGS sequence"/>
</dbReference>
<dbReference type="SUPFAM" id="SSF57667">
    <property type="entry name" value="beta-beta-alpha zinc fingers"/>
    <property type="match status" value="1"/>
</dbReference>
<dbReference type="SMART" id="SM00614">
    <property type="entry name" value="ZnF_BED"/>
    <property type="match status" value="1"/>
</dbReference>
<feature type="compositionally biased region" description="Polar residues" evidence="6">
    <location>
        <begin position="38"/>
        <end position="48"/>
    </location>
</feature>
<dbReference type="SUPFAM" id="SSF53098">
    <property type="entry name" value="Ribonuclease H-like"/>
    <property type="match status" value="1"/>
</dbReference>
<dbReference type="InterPro" id="IPR012337">
    <property type="entry name" value="RNaseH-like_sf"/>
</dbReference>
<evidence type="ECO:0000256" key="3">
    <source>
        <dbReference type="ARBA" id="ARBA00022771"/>
    </source>
</evidence>
<keyword evidence="9" id="KW-1185">Reference proteome</keyword>
<feature type="region of interest" description="Disordered" evidence="6">
    <location>
        <begin position="1"/>
        <end position="48"/>
    </location>
</feature>
<proteinExistence type="predicted"/>
<evidence type="ECO:0000313" key="8">
    <source>
        <dbReference type="EMBL" id="KAK6773860.1"/>
    </source>
</evidence>
<evidence type="ECO:0000256" key="2">
    <source>
        <dbReference type="ARBA" id="ARBA00022723"/>
    </source>
</evidence>
<dbReference type="PANTHER" id="PTHR46481:SF10">
    <property type="entry name" value="ZINC FINGER BED DOMAIN-CONTAINING PROTEIN 39"/>
    <property type="match status" value="1"/>
</dbReference>